<dbReference type="EC" id="5.1.1.1" evidence="5"/>
<keyword evidence="3 5" id="KW-0663">Pyridoxal phosphate</keyword>
<comment type="cofactor">
    <cofactor evidence="2 5 6">
        <name>pyridoxal 5'-phosphate</name>
        <dbReference type="ChEBI" id="CHEBI:597326"/>
    </cofactor>
</comment>
<dbReference type="GO" id="GO:0008784">
    <property type="term" value="F:alanine racemase activity"/>
    <property type="evidence" value="ECO:0007669"/>
    <property type="project" value="UniProtKB-UniRule"/>
</dbReference>
<dbReference type="Pfam" id="PF01168">
    <property type="entry name" value="Ala_racemase_N"/>
    <property type="match status" value="1"/>
</dbReference>
<feature type="active site" description="Proton acceptor; specific for L-alanine" evidence="5">
    <location>
        <position position="262"/>
    </location>
</feature>
<dbReference type="InterPro" id="IPR011079">
    <property type="entry name" value="Ala_racemase_C"/>
</dbReference>
<evidence type="ECO:0000256" key="2">
    <source>
        <dbReference type="ARBA" id="ARBA00001933"/>
    </source>
</evidence>
<dbReference type="InterPro" id="IPR029066">
    <property type="entry name" value="PLP-binding_barrel"/>
</dbReference>
<dbReference type="NCBIfam" id="TIGR00492">
    <property type="entry name" value="alr"/>
    <property type="match status" value="1"/>
</dbReference>
<dbReference type="PANTHER" id="PTHR30511">
    <property type="entry name" value="ALANINE RACEMASE"/>
    <property type="match status" value="1"/>
</dbReference>
<dbReference type="CDD" id="cd00430">
    <property type="entry name" value="PLPDE_III_AR"/>
    <property type="match status" value="1"/>
</dbReference>
<dbReference type="FunFam" id="2.40.37.10:FF:000006">
    <property type="entry name" value="Alanine racemase"/>
    <property type="match status" value="1"/>
</dbReference>
<comment type="pathway">
    <text evidence="5">Amino-acid biosynthesis; D-alanine biosynthesis; D-alanine from L-alanine: step 1/1.</text>
</comment>
<dbReference type="OrthoDB" id="9813814at2"/>
<keyword evidence="4 5" id="KW-0413">Isomerase</keyword>
<comment type="catalytic activity">
    <reaction evidence="1 5">
        <text>L-alanine = D-alanine</text>
        <dbReference type="Rhea" id="RHEA:20249"/>
        <dbReference type="ChEBI" id="CHEBI:57416"/>
        <dbReference type="ChEBI" id="CHEBI:57972"/>
        <dbReference type="EC" id="5.1.1.1"/>
    </reaction>
</comment>
<dbReference type="GO" id="GO:0030632">
    <property type="term" value="P:D-alanine biosynthetic process"/>
    <property type="evidence" value="ECO:0007669"/>
    <property type="project" value="UniProtKB-UniRule"/>
</dbReference>
<dbReference type="Proteomes" id="UP000277811">
    <property type="component" value="Unassembled WGS sequence"/>
</dbReference>
<comment type="similarity">
    <text evidence="5">Belongs to the alanine racemase family.</text>
</comment>
<evidence type="ECO:0000256" key="1">
    <source>
        <dbReference type="ARBA" id="ARBA00000316"/>
    </source>
</evidence>
<sequence length="370" mass="39356">MRPTYVEIDLTALRHNMTQIRSVIPSAAGIMAVVKADAYGHGAVPVSRTVLAAGASSLAVAIPEEGAELREAGLTVPILVLGLTLPEQAHSLVENNLTATVCTLEQVNALAAAAREVGKSAQVMIKTDTGMGRIGIPPAQVLPFIRQLLAIPEIKVQGLFTHMAAADEKDKRYANFQITAFRSVLADLKSAGINPLCVSAANSAGIIDLPDSHFTAVRPGIILYGLPPSHDMHRSLDLHPVMSLKTKIVYIKQVPAATAISYGCTYQTSRETYIATLPLGYADGYSRQLSNKASVLIGGKRCPVVGRVCMDQILVDLGTECSSRIGDEAVLFGKQGSEEITVTELADLAATINYELVCAISPRVPRIYIG</sequence>
<comment type="function">
    <text evidence="5">Catalyzes the interconversion of L-alanine and D-alanine. May also act on other amino acids.</text>
</comment>
<keyword evidence="10" id="KW-1185">Reference proteome</keyword>
<evidence type="ECO:0000313" key="10">
    <source>
        <dbReference type="Proteomes" id="UP000277811"/>
    </source>
</evidence>
<dbReference type="PROSITE" id="PS00395">
    <property type="entry name" value="ALANINE_RACEMASE"/>
    <property type="match status" value="1"/>
</dbReference>
<dbReference type="Pfam" id="PF00842">
    <property type="entry name" value="Ala_racemase_C"/>
    <property type="match status" value="1"/>
</dbReference>
<feature type="domain" description="Alanine racemase C-terminal" evidence="8">
    <location>
        <begin position="241"/>
        <end position="369"/>
    </location>
</feature>
<dbReference type="UniPathway" id="UPA00042">
    <property type="reaction ID" value="UER00497"/>
</dbReference>
<dbReference type="Gene3D" id="3.20.20.10">
    <property type="entry name" value="Alanine racemase"/>
    <property type="match status" value="1"/>
</dbReference>
<dbReference type="GO" id="GO:0030170">
    <property type="term" value="F:pyridoxal phosphate binding"/>
    <property type="evidence" value="ECO:0007669"/>
    <property type="project" value="UniProtKB-UniRule"/>
</dbReference>
<dbReference type="InterPro" id="IPR001608">
    <property type="entry name" value="Ala_racemase_N"/>
</dbReference>
<feature type="binding site" evidence="5 7">
    <location>
        <position position="310"/>
    </location>
    <ligand>
        <name>substrate</name>
    </ligand>
</feature>
<dbReference type="GO" id="GO:0005829">
    <property type="term" value="C:cytosol"/>
    <property type="evidence" value="ECO:0007669"/>
    <property type="project" value="TreeGrafter"/>
</dbReference>
<feature type="modified residue" description="N6-(pyridoxal phosphate)lysine" evidence="5 6">
    <location>
        <position position="35"/>
    </location>
</feature>
<evidence type="ECO:0000256" key="3">
    <source>
        <dbReference type="ARBA" id="ARBA00022898"/>
    </source>
</evidence>
<accession>A0A498R3T1</accession>
<evidence type="ECO:0000259" key="8">
    <source>
        <dbReference type="SMART" id="SM01005"/>
    </source>
</evidence>
<gene>
    <name evidence="9" type="ORF">LUCI_1030</name>
</gene>
<dbReference type="EMBL" id="UPPP01000059">
    <property type="protein sequence ID" value="VBB05819.1"/>
    <property type="molecule type" value="Genomic_DNA"/>
</dbReference>
<dbReference type="PRINTS" id="PR00992">
    <property type="entry name" value="ALARACEMASE"/>
</dbReference>
<dbReference type="InterPro" id="IPR009006">
    <property type="entry name" value="Ala_racemase/Decarboxylase_C"/>
</dbReference>
<dbReference type="Gene3D" id="2.40.37.10">
    <property type="entry name" value="Lyase, Ornithine Decarboxylase, Chain A, domain 1"/>
    <property type="match status" value="1"/>
</dbReference>
<reference evidence="9 10" key="1">
    <citation type="submission" date="2018-06" db="EMBL/GenBank/DDBJ databases">
        <authorList>
            <person name="Strepis N."/>
        </authorList>
    </citation>
    <scope>NUCLEOTIDE SEQUENCE [LARGE SCALE GENOMIC DNA]</scope>
    <source>
        <strain evidence="9">LUCI</strain>
    </source>
</reference>
<dbReference type="PANTHER" id="PTHR30511:SF0">
    <property type="entry name" value="ALANINE RACEMASE, CATABOLIC-RELATED"/>
    <property type="match status" value="1"/>
</dbReference>
<dbReference type="FunFam" id="3.20.20.10:FF:000002">
    <property type="entry name" value="Alanine racemase"/>
    <property type="match status" value="1"/>
</dbReference>
<evidence type="ECO:0000256" key="5">
    <source>
        <dbReference type="HAMAP-Rule" id="MF_01201"/>
    </source>
</evidence>
<dbReference type="SUPFAM" id="SSF51419">
    <property type="entry name" value="PLP-binding barrel"/>
    <property type="match status" value="1"/>
</dbReference>
<name>A0A498R3T1_9FIRM</name>
<proteinExistence type="inferred from homology"/>
<evidence type="ECO:0000313" key="9">
    <source>
        <dbReference type="EMBL" id="VBB05819.1"/>
    </source>
</evidence>
<dbReference type="SMART" id="SM01005">
    <property type="entry name" value="Ala_racemase_C"/>
    <property type="match status" value="1"/>
</dbReference>
<organism evidence="9 10">
    <name type="scientific">Lucifera butyrica</name>
    <dbReference type="NCBI Taxonomy" id="1351585"/>
    <lineage>
        <taxon>Bacteria</taxon>
        <taxon>Bacillati</taxon>
        <taxon>Bacillota</taxon>
        <taxon>Negativicutes</taxon>
        <taxon>Veillonellales</taxon>
        <taxon>Veillonellaceae</taxon>
        <taxon>Lucifera</taxon>
    </lineage>
</organism>
<evidence type="ECO:0000256" key="6">
    <source>
        <dbReference type="PIRSR" id="PIRSR600821-50"/>
    </source>
</evidence>
<feature type="active site" description="Proton acceptor; specific for D-alanine" evidence="5">
    <location>
        <position position="35"/>
    </location>
</feature>
<dbReference type="GO" id="GO:0009252">
    <property type="term" value="P:peptidoglycan biosynthetic process"/>
    <property type="evidence" value="ECO:0007669"/>
    <property type="project" value="TreeGrafter"/>
</dbReference>
<dbReference type="HAMAP" id="MF_01201">
    <property type="entry name" value="Ala_racemase"/>
    <property type="match status" value="1"/>
</dbReference>
<dbReference type="InterPro" id="IPR000821">
    <property type="entry name" value="Ala_racemase"/>
</dbReference>
<evidence type="ECO:0000256" key="7">
    <source>
        <dbReference type="PIRSR" id="PIRSR600821-52"/>
    </source>
</evidence>
<dbReference type="InterPro" id="IPR020622">
    <property type="entry name" value="Ala_racemase_pyridoxalP-BS"/>
</dbReference>
<evidence type="ECO:0000256" key="4">
    <source>
        <dbReference type="ARBA" id="ARBA00023235"/>
    </source>
</evidence>
<dbReference type="AlphaFoldDB" id="A0A498R3T1"/>
<dbReference type="RefSeq" id="WP_122626788.1">
    <property type="nucleotide sequence ID" value="NZ_UPPP01000059.1"/>
</dbReference>
<feature type="binding site" evidence="5 7">
    <location>
        <position position="133"/>
    </location>
    <ligand>
        <name>substrate</name>
    </ligand>
</feature>
<protein>
    <recommendedName>
        <fullName evidence="5">Alanine racemase</fullName>
        <ecNumber evidence="5">5.1.1.1</ecNumber>
    </recommendedName>
</protein>
<dbReference type="SUPFAM" id="SSF50621">
    <property type="entry name" value="Alanine racemase C-terminal domain-like"/>
    <property type="match status" value="1"/>
</dbReference>